<organism evidence="13 14">
    <name type="scientific">Talaromyces islandicus</name>
    <name type="common">Penicillium islandicum</name>
    <dbReference type="NCBI Taxonomy" id="28573"/>
    <lineage>
        <taxon>Eukaryota</taxon>
        <taxon>Fungi</taxon>
        <taxon>Dikarya</taxon>
        <taxon>Ascomycota</taxon>
        <taxon>Pezizomycotina</taxon>
        <taxon>Eurotiomycetes</taxon>
        <taxon>Eurotiomycetidae</taxon>
        <taxon>Eurotiales</taxon>
        <taxon>Trichocomaceae</taxon>
        <taxon>Talaromyces</taxon>
        <taxon>Talaromyces sect. Islandici</taxon>
    </lineage>
</organism>
<feature type="region of interest" description="Disordered" evidence="12">
    <location>
        <begin position="1"/>
        <end position="202"/>
    </location>
</feature>
<dbReference type="OrthoDB" id="448446at2759"/>
<dbReference type="STRING" id="28573.A0A0U1M1G7"/>
<feature type="compositionally biased region" description="Acidic residues" evidence="12">
    <location>
        <begin position="30"/>
        <end position="58"/>
    </location>
</feature>
<dbReference type="GO" id="GO:0005730">
    <property type="term" value="C:nucleolus"/>
    <property type="evidence" value="ECO:0007669"/>
    <property type="project" value="UniProtKB-SubCell"/>
</dbReference>
<dbReference type="PANTHER" id="PTHR21738:SF0">
    <property type="entry name" value="RIBOSOMAL RNA PROCESSING PROTEIN 36 HOMOLOG"/>
    <property type="match status" value="1"/>
</dbReference>
<feature type="region of interest" description="Disordered" evidence="12">
    <location>
        <begin position="241"/>
        <end position="282"/>
    </location>
</feature>
<reference evidence="13 14" key="1">
    <citation type="submission" date="2015-04" db="EMBL/GenBank/DDBJ databases">
        <authorList>
            <person name="Syromyatnikov M.Y."/>
            <person name="Popov V.N."/>
        </authorList>
    </citation>
    <scope>NUCLEOTIDE SEQUENCE [LARGE SCALE GENOMIC DNA]</scope>
    <source>
        <strain evidence="13">WF-38-12</strain>
    </source>
</reference>
<keyword evidence="5 11" id="KW-0690">Ribosome biogenesis</keyword>
<comment type="subunit">
    <text evidence="3 11">Associates with 90S and pre-40S pre-ribosomal particles.</text>
</comment>
<feature type="compositionally biased region" description="Basic and acidic residues" evidence="12">
    <location>
        <begin position="103"/>
        <end position="134"/>
    </location>
</feature>
<evidence type="ECO:0000256" key="9">
    <source>
        <dbReference type="ARBA" id="ARBA00023274"/>
    </source>
</evidence>
<comment type="subcellular location">
    <subcellularLocation>
        <location evidence="1 11">Nucleus</location>
        <location evidence="1 11">Nucleolus</location>
    </subcellularLocation>
</comment>
<comment type="similarity">
    <text evidence="2 11">Belongs to the RRP36 family.</text>
</comment>
<dbReference type="PANTHER" id="PTHR21738">
    <property type="entry name" value="RIBOSOMAL RNA PROCESSING PROTEIN 36 HOMOLOG"/>
    <property type="match status" value="1"/>
</dbReference>
<keyword evidence="14" id="KW-1185">Reference proteome</keyword>
<feature type="compositionally biased region" description="Basic and acidic residues" evidence="12">
    <location>
        <begin position="248"/>
        <end position="279"/>
    </location>
</feature>
<dbReference type="Pfam" id="PF06102">
    <property type="entry name" value="RRP36"/>
    <property type="match status" value="1"/>
</dbReference>
<evidence type="ECO:0000256" key="1">
    <source>
        <dbReference type="ARBA" id="ARBA00004604"/>
    </source>
</evidence>
<comment type="function">
    <text evidence="10 11">Component of the 90S pre-ribosome involved in the maturation of rRNAs. Required for early cleavages of the pre-RNAs in the 40S ribosomal subunit maturation pathway.</text>
</comment>
<evidence type="ECO:0000256" key="6">
    <source>
        <dbReference type="ARBA" id="ARBA00022552"/>
    </source>
</evidence>
<evidence type="ECO:0000256" key="3">
    <source>
        <dbReference type="ARBA" id="ARBA00011167"/>
    </source>
</evidence>
<keyword evidence="9 11" id="KW-0687">Ribonucleoprotein</keyword>
<gene>
    <name evidence="13" type="ORF">PISL3812_05846</name>
</gene>
<dbReference type="GO" id="GO:0000462">
    <property type="term" value="P:maturation of SSU-rRNA from tricistronic rRNA transcript (SSU-rRNA, 5.8S rRNA, LSU-rRNA)"/>
    <property type="evidence" value="ECO:0007669"/>
    <property type="project" value="TreeGrafter"/>
</dbReference>
<evidence type="ECO:0000256" key="10">
    <source>
        <dbReference type="ARBA" id="ARBA00025053"/>
    </source>
</evidence>
<feature type="compositionally biased region" description="Polar residues" evidence="12">
    <location>
        <begin position="140"/>
        <end position="152"/>
    </location>
</feature>
<dbReference type="InterPro" id="IPR009292">
    <property type="entry name" value="RRP36"/>
</dbReference>
<evidence type="ECO:0000256" key="7">
    <source>
        <dbReference type="ARBA" id="ARBA00023054"/>
    </source>
</evidence>
<dbReference type="Proteomes" id="UP000054383">
    <property type="component" value="Unassembled WGS sequence"/>
</dbReference>
<evidence type="ECO:0000256" key="8">
    <source>
        <dbReference type="ARBA" id="ARBA00023242"/>
    </source>
</evidence>
<keyword evidence="7" id="KW-0175">Coiled coil</keyword>
<keyword evidence="6 11" id="KW-0698">rRNA processing</keyword>
<dbReference type="GO" id="GO:0030686">
    <property type="term" value="C:90S preribosome"/>
    <property type="evidence" value="ECO:0007669"/>
    <property type="project" value="TreeGrafter"/>
</dbReference>
<sequence>MAISDSLNKRIRARHDEDEDDFVTESSSNEVEEQSDEGTEKSDEDTQMSDNASDDSENDNGKEEDSLSESDGVENEAVQSEMRKISFGALARAQDSLGKRKRSQTDQKKTAEETKSSTLDDIRERLRKAREEKQQQQQASKTSNTHGGNSTKRPTRSSKHAPTVQSSKYQVSRKRIVVEPPNAVKARDPRFDPTVTGTRHNEAATNKAYSFLDEYRSSEIKQLKEQMARTKDPILKDKLKRTITAATDRQRAMDNKRHEREVLSEHKKKERELLREGKKSQPYFLKKSELKREVLKKKYESMGSKERARALERRRKKVASKEKKDLPWARRGMENSTSS</sequence>
<feature type="region of interest" description="Disordered" evidence="12">
    <location>
        <begin position="297"/>
        <end position="339"/>
    </location>
</feature>
<evidence type="ECO:0000256" key="2">
    <source>
        <dbReference type="ARBA" id="ARBA00009418"/>
    </source>
</evidence>
<feature type="compositionally biased region" description="Basic and acidic residues" evidence="12">
    <location>
        <begin position="297"/>
        <end position="311"/>
    </location>
</feature>
<evidence type="ECO:0000256" key="5">
    <source>
        <dbReference type="ARBA" id="ARBA00022517"/>
    </source>
</evidence>
<proteinExistence type="inferred from homology"/>
<keyword evidence="8 11" id="KW-0539">Nucleus</keyword>
<accession>A0A0U1M1G7</accession>
<evidence type="ECO:0000256" key="12">
    <source>
        <dbReference type="SAM" id="MobiDB-lite"/>
    </source>
</evidence>
<dbReference type="OMA" id="ERKEMPW"/>
<feature type="compositionally biased region" description="Basic and acidic residues" evidence="12">
    <location>
        <begin position="319"/>
        <end position="333"/>
    </location>
</feature>
<evidence type="ECO:0000313" key="13">
    <source>
        <dbReference type="EMBL" id="CRG88811.1"/>
    </source>
</evidence>
<evidence type="ECO:0000256" key="11">
    <source>
        <dbReference type="RuleBase" id="RU368027"/>
    </source>
</evidence>
<evidence type="ECO:0000256" key="4">
    <source>
        <dbReference type="ARBA" id="ARBA00016695"/>
    </source>
</evidence>
<evidence type="ECO:0000313" key="14">
    <source>
        <dbReference type="Proteomes" id="UP000054383"/>
    </source>
</evidence>
<protein>
    <recommendedName>
        <fullName evidence="4 11">rRNA biogenesis protein RRP36</fullName>
    </recommendedName>
</protein>
<dbReference type="EMBL" id="CVMT01000005">
    <property type="protein sequence ID" value="CRG88811.1"/>
    <property type="molecule type" value="Genomic_DNA"/>
</dbReference>
<name>A0A0U1M1G7_TALIS</name>
<dbReference type="AlphaFoldDB" id="A0A0U1M1G7"/>